<dbReference type="OrthoDB" id="270742at2"/>
<name>A0A511QWZ8_9VIBR</name>
<evidence type="ECO:0000313" key="4">
    <source>
        <dbReference type="Proteomes" id="UP000321113"/>
    </source>
</evidence>
<dbReference type="AlphaFoldDB" id="A0A511QWZ8"/>
<dbReference type="Proteomes" id="UP000321113">
    <property type="component" value="Unassembled WGS sequence"/>
</dbReference>
<feature type="signal peptide" evidence="1">
    <location>
        <begin position="1"/>
        <end position="20"/>
    </location>
</feature>
<comment type="caution">
    <text evidence="3">The sequence shown here is derived from an EMBL/GenBank/DDBJ whole genome shotgun (WGS) entry which is preliminary data.</text>
</comment>
<sequence>MKAKCILTLCLAMVTTSAVANKDVGFSSDSELAAWSSTDYQTVQTGTRTTWFVDYYTLDHKQDTHGNNVLVMTFLPEQLTKQKVSTAFIDALEGANPAITMNDPIINGLIEGLTLSLNAGDTVTVIEKGHQIQVQHNGVVVYAFADAGGQKDALLNIWLGENPVDDFLKQV</sequence>
<dbReference type="Pfam" id="PF16036">
    <property type="entry name" value="Chalcone_3"/>
    <property type="match status" value="1"/>
</dbReference>
<dbReference type="EMBL" id="BJXK01000024">
    <property type="protein sequence ID" value="GEM81507.1"/>
    <property type="molecule type" value="Genomic_DNA"/>
</dbReference>
<evidence type="ECO:0000256" key="1">
    <source>
        <dbReference type="SAM" id="SignalP"/>
    </source>
</evidence>
<dbReference type="InterPro" id="IPR016087">
    <property type="entry name" value="Chalcone_isomerase"/>
</dbReference>
<organism evidence="3 4">
    <name type="scientific">Vibrio superstes NBRC 103154</name>
    <dbReference type="NCBI Taxonomy" id="1219062"/>
    <lineage>
        <taxon>Bacteria</taxon>
        <taxon>Pseudomonadati</taxon>
        <taxon>Pseudomonadota</taxon>
        <taxon>Gammaproteobacteria</taxon>
        <taxon>Vibrionales</taxon>
        <taxon>Vibrionaceae</taxon>
        <taxon>Vibrio</taxon>
    </lineage>
</organism>
<evidence type="ECO:0000313" key="3">
    <source>
        <dbReference type="EMBL" id="GEM81507.1"/>
    </source>
</evidence>
<dbReference type="RefSeq" id="WP_119010370.1">
    <property type="nucleotide sequence ID" value="NZ_BJXK01000024.1"/>
</dbReference>
<proteinExistence type="predicted"/>
<keyword evidence="1" id="KW-0732">Signal</keyword>
<protein>
    <recommendedName>
        <fullName evidence="2">Chalcone isomerase domain-containing protein</fullName>
    </recommendedName>
</protein>
<reference evidence="3 4" key="1">
    <citation type="submission" date="2019-07" db="EMBL/GenBank/DDBJ databases">
        <title>Whole genome shotgun sequence of Vibrio superstes NBRC 103154.</title>
        <authorList>
            <person name="Hosoyama A."/>
            <person name="Uohara A."/>
            <person name="Ohji S."/>
            <person name="Ichikawa N."/>
        </authorList>
    </citation>
    <scope>NUCLEOTIDE SEQUENCE [LARGE SCALE GENOMIC DNA]</scope>
    <source>
        <strain evidence="3 4">NBRC 103154</strain>
    </source>
</reference>
<keyword evidence="4" id="KW-1185">Reference proteome</keyword>
<evidence type="ECO:0000259" key="2">
    <source>
        <dbReference type="Pfam" id="PF16036"/>
    </source>
</evidence>
<feature type="chain" id="PRO_5021970240" description="Chalcone isomerase domain-containing protein" evidence="1">
    <location>
        <begin position="21"/>
        <end position="171"/>
    </location>
</feature>
<feature type="domain" description="Chalcone isomerase" evidence="2">
    <location>
        <begin position="46"/>
        <end position="170"/>
    </location>
</feature>
<accession>A0A511QWZ8</accession>
<gene>
    <name evidence="3" type="ORF">VSU01S_37520</name>
</gene>